<evidence type="ECO:0000313" key="5">
    <source>
        <dbReference type="Proteomes" id="UP000472372"/>
    </source>
</evidence>
<accession>A0A6S6VXX6</accession>
<gene>
    <name evidence="4" type="ORF">PTTW11_03996</name>
</gene>
<evidence type="ECO:0000313" key="4">
    <source>
        <dbReference type="EMBL" id="CAE7025961.1"/>
    </source>
</evidence>
<dbReference type="SUPFAM" id="SSF52317">
    <property type="entry name" value="Class I glutamine amidotransferase-like"/>
    <property type="match status" value="1"/>
</dbReference>
<dbReference type="GO" id="GO:0005634">
    <property type="term" value="C:nucleus"/>
    <property type="evidence" value="ECO:0007669"/>
    <property type="project" value="TreeGrafter"/>
</dbReference>
<evidence type="ECO:0000256" key="1">
    <source>
        <dbReference type="ARBA" id="ARBA00013134"/>
    </source>
</evidence>
<dbReference type="EMBL" id="HG992979">
    <property type="protein sequence ID" value="CAE7025961.1"/>
    <property type="molecule type" value="Genomic_DNA"/>
</dbReference>
<protein>
    <recommendedName>
        <fullName evidence="1">D-lactate dehydratase</fullName>
        <ecNumber evidence="1">4.2.1.130</ecNumber>
    </recommendedName>
</protein>
<dbReference type="EC" id="4.2.1.130" evidence="1"/>
<reference evidence="4" key="1">
    <citation type="submission" date="2021-02" db="EMBL/GenBank/DDBJ databases">
        <authorList>
            <person name="Syme A R."/>
            <person name="Syme A R."/>
            <person name="Moolhuijzen P."/>
        </authorList>
    </citation>
    <scope>NUCLEOTIDE SEQUENCE</scope>
    <source>
        <strain evidence="4">W1-1</strain>
    </source>
</reference>
<dbReference type="PANTHER" id="PTHR48094">
    <property type="entry name" value="PROTEIN/NUCLEIC ACID DEGLYCASE DJ-1-RELATED"/>
    <property type="match status" value="1"/>
</dbReference>
<dbReference type="InterPro" id="IPR029062">
    <property type="entry name" value="Class_I_gatase-like"/>
</dbReference>
<dbReference type="InterPro" id="IPR050325">
    <property type="entry name" value="Prot/Nucl_acid_deglycase"/>
</dbReference>
<dbReference type="GO" id="GO:0019172">
    <property type="term" value="F:glyoxalase III activity"/>
    <property type="evidence" value="ECO:0007669"/>
    <property type="project" value="UniProtKB-EC"/>
</dbReference>
<feature type="domain" description="DJ-1/PfpI" evidence="3">
    <location>
        <begin position="14"/>
        <end position="187"/>
    </location>
</feature>
<dbReference type="Gene3D" id="3.40.50.880">
    <property type="match status" value="1"/>
</dbReference>
<dbReference type="GO" id="GO:0006979">
    <property type="term" value="P:response to oxidative stress"/>
    <property type="evidence" value="ECO:0007669"/>
    <property type="project" value="TreeGrafter"/>
</dbReference>
<dbReference type="Pfam" id="PF01965">
    <property type="entry name" value="DJ-1_PfpI"/>
    <property type="match status" value="1"/>
</dbReference>
<dbReference type="GO" id="GO:0005739">
    <property type="term" value="C:mitochondrion"/>
    <property type="evidence" value="ECO:0007669"/>
    <property type="project" value="TreeGrafter"/>
</dbReference>
<organism evidence="4 5">
    <name type="scientific">Pyrenophora teres f. teres</name>
    <dbReference type="NCBI Taxonomy" id="97479"/>
    <lineage>
        <taxon>Eukaryota</taxon>
        <taxon>Fungi</taxon>
        <taxon>Dikarya</taxon>
        <taxon>Ascomycota</taxon>
        <taxon>Pezizomycotina</taxon>
        <taxon>Dothideomycetes</taxon>
        <taxon>Pleosporomycetidae</taxon>
        <taxon>Pleosporales</taxon>
        <taxon>Pleosporineae</taxon>
        <taxon>Pleosporaceae</taxon>
        <taxon>Pyrenophora</taxon>
    </lineage>
</organism>
<dbReference type="CDD" id="cd03135">
    <property type="entry name" value="GATase1_DJ-1"/>
    <property type="match status" value="1"/>
</dbReference>
<dbReference type="GO" id="GO:1903189">
    <property type="term" value="P:glyoxal metabolic process"/>
    <property type="evidence" value="ECO:0007669"/>
    <property type="project" value="TreeGrafter"/>
</dbReference>
<comment type="catalytic activity">
    <reaction evidence="2">
        <text>methylglyoxal + H2O = (R)-lactate + H(+)</text>
        <dbReference type="Rhea" id="RHEA:27754"/>
        <dbReference type="ChEBI" id="CHEBI:15377"/>
        <dbReference type="ChEBI" id="CHEBI:15378"/>
        <dbReference type="ChEBI" id="CHEBI:16004"/>
        <dbReference type="ChEBI" id="CHEBI:17158"/>
        <dbReference type="EC" id="4.2.1.130"/>
    </reaction>
</comment>
<dbReference type="InterPro" id="IPR002818">
    <property type="entry name" value="DJ-1/PfpI"/>
</dbReference>
<dbReference type="Proteomes" id="UP000472372">
    <property type="component" value="Chromosome 3"/>
</dbReference>
<proteinExistence type="predicted"/>
<sequence>MLSTHDMMINKMPKALILVADGSEEIEFVTPYDVLTRAGFDVTSAGVSLKNEAYAHMSRNVRIVPDHSNLSWVGFQTAHEDFDVLILPGGAPGAKAFCGSDEVLELISKFRKGQKWVAAICAATTALVASAKKFEGAKTTVTSHPSVAEEIKQAGWEYSEDRIVVDEKIVTSRGPGTAMAFALTIVEAMCGKGKREEIGGPMMLAEKLIGHAATSSKTSRTASQAFHMQTLAVIALKRGRIPVTVQVNKI</sequence>
<dbReference type="InterPro" id="IPR006287">
    <property type="entry name" value="DJ-1"/>
</dbReference>
<evidence type="ECO:0000256" key="2">
    <source>
        <dbReference type="ARBA" id="ARBA00048082"/>
    </source>
</evidence>
<dbReference type="NCBIfam" id="TIGR01383">
    <property type="entry name" value="not_thiJ"/>
    <property type="match status" value="1"/>
</dbReference>
<dbReference type="PANTHER" id="PTHR48094:SF12">
    <property type="entry name" value="PARKINSON DISEASE PROTEIN 7 HOMOLOG"/>
    <property type="match status" value="1"/>
</dbReference>
<dbReference type="AlphaFoldDB" id="A0A6S6VXX6"/>
<evidence type="ECO:0000259" key="3">
    <source>
        <dbReference type="Pfam" id="PF01965"/>
    </source>
</evidence>
<name>A0A6S6VXX6_9PLEO</name>